<feature type="transmembrane region" description="Helical" evidence="7">
    <location>
        <begin position="432"/>
        <end position="452"/>
    </location>
</feature>
<dbReference type="InterPro" id="IPR005828">
    <property type="entry name" value="MFS_sugar_transport-like"/>
</dbReference>
<evidence type="ECO:0000256" key="7">
    <source>
        <dbReference type="SAM" id="Phobius"/>
    </source>
</evidence>
<dbReference type="GO" id="GO:0005366">
    <property type="term" value="F:myo-inositol:proton symporter activity"/>
    <property type="evidence" value="ECO:0007669"/>
    <property type="project" value="TreeGrafter"/>
</dbReference>
<keyword evidence="9" id="KW-1185">Reference proteome</keyword>
<evidence type="ECO:0000259" key="8">
    <source>
        <dbReference type="PROSITE" id="PS50850"/>
    </source>
</evidence>
<accession>A0A7E4ZU77</accession>
<proteinExistence type="inferred from homology"/>
<dbReference type="PANTHER" id="PTHR48020:SF12">
    <property type="entry name" value="PROTON MYO-INOSITOL COTRANSPORTER"/>
    <property type="match status" value="1"/>
</dbReference>
<feature type="transmembrane region" description="Helical" evidence="7">
    <location>
        <begin position="92"/>
        <end position="113"/>
    </location>
</feature>
<evidence type="ECO:0000313" key="9">
    <source>
        <dbReference type="Proteomes" id="UP000492821"/>
    </source>
</evidence>
<reference evidence="9" key="1">
    <citation type="journal article" date="2013" name="Genetics">
        <title>The draft genome and transcriptome of Panagrellus redivivus are shaped by the harsh demands of a free-living lifestyle.</title>
        <authorList>
            <person name="Srinivasan J."/>
            <person name="Dillman A.R."/>
            <person name="Macchietto M.G."/>
            <person name="Heikkinen L."/>
            <person name="Lakso M."/>
            <person name="Fracchia K.M."/>
            <person name="Antoshechkin I."/>
            <person name="Mortazavi A."/>
            <person name="Wong G."/>
            <person name="Sternberg P.W."/>
        </authorList>
    </citation>
    <scope>NUCLEOTIDE SEQUENCE [LARGE SCALE GENOMIC DNA]</scope>
    <source>
        <strain evidence="9">MT8872</strain>
    </source>
</reference>
<dbReference type="WBParaSite" id="Pan_g17777.t1">
    <property type="protein sequence ID" value="Pan_g17777.t1"/>
    <property type="gene ID" value="Pan_g17777"/>
</dbReference>
<dbReference type="InterPro" id="IPR020846">
    <property type="entry name" value="MFS_dom"/>
</dbReference>
<sequence length="559" mass="61943">MAAIGGFLFGYDTGIISVAMLYIDRNHGMQPVSNFWKELIVAVTPGFAGIGAVLAAPTADHYGRRPVIMASSLVFIAGAAICAGAMNKEVLLLGRIVVGIGIGFASMIVPVYLSESSPMNIRGSALTSFNAMITFGQMAANILAGFFAYINPETIGWRLMFGFAAVPAIIQYIGFLYMPESPRWLFRCHGESASAEVLRKIYNCDDAWIKFERADFHASVEADNINLLAKKNTLRRVLETSHVRRALIVGCALQIFQQLGGINTIMYYTGEIIKSAGVKDRHTTIWISASFSTVNFIGTLIPFFLIETVGRRKVLISSSIGVIISLAAMGGAFLLVNKDTALVLPSSAFSDPNVTYFDRCSAHSNCDFCVTDDKCGFCTHAAFNTTIKGFCLPIDTTDRGANSMTGACSASFNTSSMPVTYEWTQSFCHTRFILLPLIIMVVYLLFFATGMSPAPWVLNAEFYPLWARSTCVSISTATNWAFNLLISLTFLTLTEMITKYGTFFFYAFLTSIGLVVFYFFVPETKNRSLAEIEEMFMKKEIRQRYESERRRVLMSRRER</sequence>
<dbReference type="PRINTS" id="PR00171">
    <property type="entry name" value="SUGRTRNSPORT"/>
</dbReference>
<keyword evidence="5 7" id="KW-1133">Transmembrane helix</keyword>
<evidence type="ECO:0000256" key="2">
    <source>
        <dbReference type="ARBA" id="ARBA00010992"/>
    </source>
</evidence>
<evidence type="ECO:0000313" key="10">
    <source>
        <dbReference type="WBParaSite" id="Pan_g17777.t1"/>
    </source>
</evidence>
<dbReference type="InterPro" id="IPR036259">
    <property type="entry name" value="MFS_trans_sf"/>
</dbReference>
<dbReference type="PANTHER" id="PTHR48020">
    <property type="entry name" value="PROTON MYO-INOSITOL COTRANSPORTER"/>
    <property type="match status" value="1"/>
</dbReference>
<keyword evidence="3" id="KW-0813">Transport</keyword>
<feature type="transmembrane region" description="Helical" evidence="7">
    <location>
        <begin position="7"/>
        <end position="23"/>
    </location>
</feature>
<evidence type="ECO:0000256" key="6">
    <source>
        <dbReference type="ARBA" id="ARBA00023136"/>
    </source>
</evidence>
<evidence type="ECO:0000256" key="5">
    <source>
        <dbReference type="ARBA" id="ARBA00022989"/>
    </source>
</evidence>
<feature type="transmembrane region" description="Helical" evidence="7">
    <location>
        <begin position="472"/>
        <end position="491"/>
    </location>
</feature>
<dbReference type="Pfam" id="PF00083">
    <property type="entry name" value="Sugar_tr"/>
    <property type="match status" value="2"/>
</dbReference>
<feature type="transmembrane region" description="Helical" evidence="7">
    <location>
        <begin position="35"/>
        <end position="55"/>
    </location>
</feature>
<feature type="transmembrane region" description="Helical" evidence="7">
    <location>
        <begin position="125"/>
        <end position="149"/>
    </location>
</feature>
<dbReference type="SUPFAM" id="SSF103473">
    <property type="entry name" value="MFS general substrate transporter"/>
    <property type="match status" value="1"/>
</dbReference>
<dbReference type="Proteomes" id="UP000492821">
    <property type="component" value="Unassembled WGS sequence"/>
</dbReference>
<evidence type="ECO:0000256" key="3">
    <source>
        <dbReference type="ARBA" id="ARBA00022448"/>
    </source>
</evidence>
<dbReference type="PROSITE" id="PS00216">
    <property type="entry name" value="SUGAR_TRANSPORT_1"/>
    <property type="match status" value="1"/>
</dbReference>
<feature type="transmembrane region" description="Helical" evidence="7">
    <location>
        <begin position="155"/>
        <end position="177"/>
    </location>
</feature>
<dbReference type="GO" id="GO:0016324">
    <property type="term" value="C:apical plasma membrane"/>
    <property type="evidence" value="ECO:0007669"/>
    <property type="project" value="TreeGrafter"/>
</dbReference>
<dbReference type="PROSITE" id="PS50850">
    <property type="entry name" value="MFS"/>
    <property type="match status" value="1"/>
</dbReference>
<dbReference type="InterPro" id="IPR005829">
    <property type="entry name" value="Sugar_transporter_CS"/>
</dbReference>
<dbReference type="Gene3D" id="1.20.1250.20">
    <property type="entry name" value="MFS general substrate transporter like domains"/>
    <property type="match status" value="2"/>
</dbReference>
<comment type="similarity">
    <text evidence="2">Belongs to the major facilitator superfamily. Sugar transporter (TC 2.A.1.1) family.</text>
</comment>
<dbReference type="PROSITE" id="PS00217">
    <property type="entry name" value="SUGAR_TRANSPORT_2"/>
    <property type="match status" value="1"/>
</dbReference>
<feature type="transmembrane region" description="Helical" evidence="7">
    <location>
        <begin position="316"/>
        <end position="336"/>
    </location>
</feature>
<name>A0A7E4ZU77_PANRE</name>
<dbReference type="InterPro" id="IPR003663">
    <property type="entry name" value="Sugar/inositol_transpt"/>
</dbReference>
<feature type="transmembrane region" description="Helical" evidence="7">
    <location>
        <begin position="67"/>
        <end position="86"/>
    </location>
</feature>
<feature type="transmembrane region" description="Helical" evidence="7">
    <location>
        <begin position="284"/>
        <end position="304"/>
    </location>
</feature>
<dbReference type="AlphaFoldDB" id="A0A7E4ZU77"/>
<comment type="subcellular location">
    <subcellularLocation>
        <location evidence="1">Membrane</location>
        <topology evidence="1">Multi-pass membrane protein</topology>
    </subcellularLocation>
</comment>
<evidence type="ECO:0000256" key="4">
    <source>
        <dbReference type="ARBA" id="ARBA00022692"/>
    </source>
</evidence>
<keyword evidence="6 7" id="KW-0472">Membrane</keyword>
<keyword evidence="4 7" id="KW-0812">Transmembrane</keyword>
<dbReference type="InterPro" id="IPR050814">
    <property type="entry name" value="Myo-inositol_Transporter"/>
</dbReference>
<feature type="domain" description="Major facilitator superfamily (MFS) profile" evidence="8">
    <location>
        <begin position="1"/>
        <end position="525"/>
    </location>
</feature>
<feature type="transmembrane region" description="Helical" evidence="7">
    <location>
        <begin position="503"/>
        <end position="521"/>
    </location>
</feature>
<reference evidence="10" key="2">
    <citation type="submission" date="2020-10" db="UniProtKB">
        <authorList>
            <consortium name="WormBaseParasite"/>
        </authorList>
    </citation>
    <scope>IDENTIFICATION</scope>
</reference>
<organism evidence="9 10">
    <name type="scientific">Panagrellus redivivus</name>
    <name type="common">Microworm</name>
    <dbReference type="NCBI Taxonomy" id="6233"/>
    <lineage>
        <taxon>Eukaryota</taxon>
        <taxon>Metazoa</taxon>
        <taxon>Ecdysozoa</taxon>
        <taxon>Nematoda</taxon>
        <taxon>Chromadorea</taxon>
        <taxon>Rhabditida</taxon>
        <taxon>Tylenchina</taxon>
        <taxon>Panagrolaimomorpha</taxon>
        <taxon>Panagrolaimoidea</taxon>
        <taxon>Panagrolaimidae</taxon>
        <taxon>Panagrellus</taxon>
    </lineage>
</organism>
<protein>
    <submittedName>
        <fullName evidence="10">MFS domain-containing protein</fullName>
    </submittedName>
</protein>
<evidence type="ECO:0000256" key="1">
    <source>
        <dbReference type="ARBA" id="ARBA00004141"/>
    </source>
</evidence>